<protein>
    <submittedName>
        <fullName evidence="4">Putative TetR family transcriptional regulator</fullName>
    </submittedName>
</protein>
<dbReference type="GO" id="GO:0003700">
    <property type="term" value="F:DNA-binding transcription factor activity"/>
    <property type="evidence" value="ECO:0007669"/>
    <property type="project" value="TreeGrafter"/>
</dbReference>
<evidence type="ECO:0000256" key="1">
    <source>
        <dbReference type="ARBA" id="ARBA00023125"/>
    </source>
</evidence>
<keyword evidence="5" id="KW-1185">Reference proteome</keyword>
<dbReference type="Pfam" id="PF00440">
    <property type="entry name" value="TetR_N"/>
    <property type="match status" value="1"/>
</dbReference>
<evidence type="ECO:0000259" key="3">
    <source>
        <dbReference type="PROSITE" id="PS50977"/>
    </source>
</evidence>
<organism evidence="4 5">
    <name type="scientific">Ilumatobacter coccineus (strain NBRC 103263 / KCTC 29153 / YM16-304)</name>
    <dbReference type="NCBI Taxonomy" id="1313172"/>
    <lineage>
        <taxon>Bacteria</taxon>
        <taxon>Bacillati</taxon>
        <taxon>Actinomycetota</taxon>
        <taxon>Acidimicrobiia</taxon>
        <taxon>Acidimicrobiales</taxon>
        <taxon>Ilumatobacteraceae</taxon>
        <taxon>Ilumatobacter</taxon>
    </lineage>
</organism>
<accession>A0A6C7E332</accession>
<gene>
    <name evidence="4" type="ORF">YM304_08560</name>
</gene>
<dbReference type="Proteomes" id="UP000011863">
    <property type="component" value="Chromosome"/>
</dbReference>
<dbReference type="InterPro" id="IPR009057">
    <property type="entry name" value="Homeodomain-like_sf"/>
</dbReference>
<proteinExistence type="predicted"/>
<dbReference type="InterPro" id="IPR001647">
    <property type="entry name" value="HTH_TetR"/>
</dbReference>
<dbReference type="PANTHER" id="PTHR30055:SF226">
    <property type="entry name" value="HTH-TYPE TRANSCRIPTIONAL REGULATOR PKSA"/>
    <property type="match status" value="1"/>
</dbReference>
<evidence type="ECO:0000313" key="5">
    <source>
        <dbReference type="Proteomes" id="UP000011863"/>
    </source>
</evidence>
<dbReference type="KEGG" id="aym:YM304_08560"/>
<dbReference type="GO" id="GO:0000976">
    <property type="term" value="F:transcription cis-regulatory region binding"/>
    <property type="evidence" value="ECO:0007669"/>
    <property type="project" value="TreeGrafter"/>
</dbReference>
<dbReference type="SUPFAM" id="SSF48498">
    <property type="entry name" value="Tetracyclin repressor-like, C-terminal domain"/>
    <property type="match status" value="1"/>
</dbReference>
<keyword evidence="1 2" id="KW-0238">DNA-binding</keyword>
<dbReference type="InterPro" id="IPR036271">
    <property type="entry name" value="Tet_transcr_reg_TetR-rel_C_sf"/>
</dbReference>
<name>A0A6C7E332_ILUCY</name>
<evidence type="ECO:0000256" key="2">
    <source>
        <dbReference type="PROSITE-ProRule" id="PRU00335"/>
    </source>
</evidence>
<dbReference type="PANTHER" id="PTHR30055">
    <property type="entry name" value="HTH-TYPE TRANSCRIPTIONAL REGULATOR RUTR"/>
    <property type="match status" value="1"/>
</dbReference>
<dbReference type="PRINTS" id="PR00455">
    <property type="entry name" value="HTHTETR"/>
</dbReference>
<dbReference type="SUPFAM" id="SSF46689">
    <property type="entry name" value="Homeodomain-like"/>
    <property type="match status" value="1"/>
</dbReference>
<dbReference type="EMBL" id="AP012057">
    <property type="protein sequence ID" value="BAN01170.1"/>
    <property type="molecule type" value="Genomic_DNA"/>
</dbReference>
<dbReference type="InterPro" id="IPR050109">
    <property type="entry name" value="HTH-type_TetR-like_transc_reg"/>
</dbReference>
<reference evidence="4 5" key="1">
    <citation type="journal article" date="2013" name="Int. J. Syst. Evol. Microbiol.">
        <title>Ilumatobacter nonamiense sp. nov. and Ilumatobacter coccineum sp. nov., isolated from seashore sand.</title>
        <authorList>
            <person name="Matsumoto A."/>
            <person name="Kasai H."/>
            <person name="Matsuo Y."/>
            <person name="Shizuri Y."/>
            <person name="Ichikawa N."/>
            <person name="Fujita N."/>
            <person name="Omura S."/>
            <person name="Takahashi Y."/>
        </authorList>
    </citation>
    <scope>NUCLEOTIDE SEQUENCE [LARGE SCALE GENOMIC DNA]</scope>
    <source>
        <strain evidence="5">NBRC 103263 / KCTC 29153 / YM16-304</strain>
    </source>
</reference>
<dbReference type="Gene3D" id="1.10.357.10">
    <property type="entry name" value="Tetracycline Repressor, domain 2"/>
    <property type="match status" value="1"/>
</dbReference>
<sequence>MTPPPHAATANDEIASTLRNRFRPVARMALNVDKRAEFASRIRTLFCSAEVMGCVVRHTFNVATDDKPGSRRRGRPPATDSAATREAILAGARKLFGERGFGPVTNKDLAAAAGITTGALYHYVESKLDLYLEVNRDMQSQIYEQFQKAEASEHTFIGKLEAVLEAAHVMNKQDPTLARFVGVVRTDIRRHPEIRERLHSSDERREEFFLRLVDCGTETGEIKPEHRPLVRAFVSLILVGLTEGNSSSIERHRRAIDSVLGVLRGELVSPPPEPAG</sequence>
<dbReference type="AlphaFoldDB" id="A0A6C7E332"/>
<feature type="DNA-binding region" description="H-T-H motif" evidence="2">
    <location>
        <begin position="105"/>
        <end position="124"/>
    </location>
</feature>
<dbReference type="PROSITE" id="PS50977">
    <property type="entry name" value="HTH_TETR_2"/>
    <property type="match status" value="1"/>
</dbReference>
<evidence type="ECO:0000313" key="4">
    <source>
        <dbReference type="EMBL" id="BAN01170.1"/>
    </source>
</evidence>
<feature type="domain" description="HTH tetR-type" evidence="3">
    <location>
        <begin position="82"/>
        <end position="142"/>
    </location>
</feature>